<evidence type="ECO:0000256" key="2">
    <source>
        <dbReference type="HAMAP-Rule" id="MF_01459"/>
    </source>
</evidence>
<keyword evidence="1 2" id="KW-0456">Lyase</keyword>
<comment type="function">
    <text evidence="2">Covalently attaches a chromophore to Cys residue(s) of phycobiliproteins.</text>
</comment>
<reference evidence="3" key="1">
    <citation type="submission" date="2015-03" db="EMBL/GenBank/DDBJ databases">
        <title>Plastid genome analysis of the type material of Wildemania schizophylla (Bangiales, Rhodophyta).</title>
        <authorList>
            <person name="Hughey J.R."/>
        </authorList>
    </citation>
    <scope>NUCLEOTIDE SEQUENCE</scope>
</reference>
<evidence type="ECO:0000313" key="3">
    <source>
        <dbReference type="EMBL" id="AKS28378.1"/>
    </source>
</evidence>
<comment type="similarity">
    <text evidence="2">Belongs to the CpcS/CpeS biliprotein lyase family.</text>
</comment>
<evidence type="ECO:0000256" key="1">
    <source>
        <dbReference type="ARBA" id="ARBA00023239"/>
    </source>
</evidence>
<keyword evidence="3" id="KW-0934">Plastid</keyword>
<dbReference type="EMBL" id="KR020505">
    <property type="protein sequence ID" value="AKS28378.1"/>
    <property type="molecule type" value="Genomic_DNA"/>
</dbReference>
<dbReference type="Gene3D" id="2.40.128.20">
    <property type="match status" value="1"/>
</dbReference>
<dbReference type="HAMAP" id="MF_01459">
    <property type="entry name" value="Chrphore_lyase_CpxS"/>
    <property type="match status" value="1"/>
</dbReference>
<dbReference type="InterPro" id="IPR012674">
    <property type="entry name" value="Calycin"/>
</dbReference>
<dbReference type="RefSeq" id="YP_009237331.1">
    <property type="nucleotide sequence ID" value="NC_029576.1"/>
</dbReference>
<dbReference type="EC" id="4.-.-.-" evidence="2"/>
<dbReference type="AlphaFoldDB" id="A0A126G2W6"/>
<proteinExistence type="inferred from homology"/>
<name>A0A126G2W6_WILSC</name>
<dbReference type="InterPro" id="IPR018536">
    <property type="entry name" value="CpcS/CpeS"/>
</dbReference>
<dbReference type="GeneID" id="26939125"/>
<dbReference type="Pfam" id="PF09367">
    <property type="entry name" value="CpeS"/>
    <property type="match status" value="2"/>
</dbReference>
<geneLocation type="plastid" evidence="3"/>
<sequence length="147" mass="16912">MKNLVSFFSRSQGKWISQRTTYELSSKNVNSSQSEVTAQLKQSLSNSVVLLNWANISRQIIHNIVDQSNLHNNYRFNLRFTTKLDIDEILTSCTVSDQSLVSFKTRYGITTIDETYWFVTHNLRLSTTIIKNFNTCVAVSFCSEIKV</sequence>
<dbReference type="GO" id="GO:0016829">
    <property type="term" value="F:lyase activity"/>
    <property type="evidence" value="ECO:0007669"/>
    <property type="project" value="UniProtKB-KW"/>
</dbReference>
<accession>A0A126G2W6</accession>
<gene>
    <name evidence="3" type="primary">orf149</name>
    <name evidence="2" type="synonym">cpcS</name>
</gene>
<protein>
    <recommendedName>
        <fullName evidence="2">Chromophore lyase CpcS/CpeS</fullName>
        <ecNumber evidence="2">4.-.-.-</ecNumber>
    </recommendedName>
</protein>
<dbReference type="GO" id="GO:0017006">
    <property type="term" value="P:protein-tetrapyrrole linkage"/>
    <property type="evidence" value="ECO:0007669"/>
    <property type="project" value="UniProtKB-UniRule"/>
</dbReference>
<organism evidence="3">
    <name type="scientific">Wildemania schizophylla</name>
    <name type="common">Red alga</name>
    <name type="synonym">Porphyra schizophylla</name>
    <dbReference type="NCBI Taxonomy" id="1134705"/>
    <lineage>
        <taxon>Eukaryota</taxon>
        <taxon>Rhodophyta</taxon>
        <taxon>Bangiophyceae</taxon>
        <taxon>Bangiales</taxon>
        <taxon>Bangiaceae</taxon>
        <taxon>Wildemania</taxon>
    </lineage>
</organism>
<dbReference type="CDD" id="cd16339">
    <property type="entry name" value="CpcS"/>
    <property type="match status" value="1"/>
</dbReference>